<keyword evidence="3" id="KW-1185">Reference proteome</keyword>
<evidence type="ECO:0000313" key="3">
    <source>
        <dbReference type="Proteomes" id="UP000315496"/>
    </source>
</evidence>
<dbReference type="Proteomes" id="UP000315496">
    <property type="component" value="Chromosome 2"/>
</dbReference>
<evidence type="ECO:0000256" key="1">
    <source>
        <dbReference type="SAM" id="Coils"/>
    </source>
</evidence>
<dbReference type="OrthoDB" id="10250943at2759"/>
<accession>A0A4Z1SV73</accession>
<feature type="coiled-coil region" evidence="1">
    <location>
        <begin position="8"/>
        <end position="38"/>
    </location>
</feature>
<reference evidence="2 3" key="1">
    <citation type="submission" date="2019-05" db="EMBL/GenBank/DDBJ databases">
        <title>The compact genome of Giardia muris reveals important steps in the evolution of intestinal protozoan parasites.</title>
        <authorList>
            <person name="Xu F."/>
            <person name="Jimenez-Gonzalez A."/>
            <person name="Einarsson E."/>
            <person name="Astvaldsson A."/>
            <person name="Peirasmaki D."/>
            <person name="Eckmann L."/>
            <person name="Andersson J.O."/>
            <person name="Svard S.G."/>
            <person name="Jerlstrom-Hultqvist J."/>
        </authorList>
    </citation>
    <scope>NUCLEOTIDE SEQUENCE [LARGE SCALE GENOMIC DNA]</scope>
    <source>
        <strain evidence="2 3">Roberts-Thomson</strain>
    </source>
</reference>
<name>A0A4Z1SV73_GIAMU</name>
<proteinExistence type="predicted"/>
<gene>
    <name evidence="2" type="ORF">GMRT_15584</name>
</gene>
<sequence length="101" mass="11413">MELATLSHEALLERARELQATNLQLAQQNAKLVLLNKERDVRLLKCEAVIRRYRARLVRWFEDMKTDPLAFDTLEAGDPGAPVAAVTLSPTIGIREEDEAK</sequence>
<protein>
    <submittedName>
        <fullName evidence="2">Uncharacterized protein</fullName>
    </submittedName>
</protein>
<dbReference type="VEuPathDB" id="GiardiaDB:GMRT_15584"/>
<comment type="caution">
    <text evidence="2">The sequence shown here is derived from an EMBL/GenBank/DDBJ whole genome shotgun (WGS) entry which is preliminary data.</text>
</comment>
<dbReference type="AlphaFoldDB" id="A0A4Z1SV73"/>
<keyword evidence="1" id="KW-0175">Coiled coil</keyword>
<evidence type="ECO:0000313" key="2">
    <source>
        <dbReference type="EMBL" id="TNJ28825.1"/>
    </source>
</evidence>
<dbReference type="EMBL" id="VDLU01000002">
    <property type="protein sequence ID" value="TNJ28825.1"/>
    <property type="molecule type" value="Genomic_DNA"/>
</dbReference>
<organism evidence="2 3">
    <name type="scientific">Giardia muris</name>
    <dbReference type="NCBI Taxonomy" id="5742"/>
    <lineage>
        <taxon>Eukaryota</taxon>
        <taxon>Metamonada</taxon>
        <taxon>Diplomonadida</taxon>
        <taxon>Hexamitidae</taxon>
        <taxon>Giardiinae</taxon>
        <taxon>Giardia</taxon>
    </lineage>
</organism>